<evidence type="ECO:0000313" key="7">
    <source>
        <dbReference type="Proteomes" id="UP001596549"/>
    </source>
</evidence>
<keyword evidence="7" id="KW-1185">Reference proteome</keyword>
<dbReference type="RefSeq" id="WP_379747939.1">
    <property type="nucleotide sequence ID" value="NZ_JBHTCP010000013.1"/>
</dbReference>
<evidence type="ECO:0000256" key="2">
    <source>
        <dbReference type="ARBA" id="ARBA00022490"/>
    </source>
</evidence>
<keyword evidence="3" id="KW-0132">Cell division</keyword>
<evidence type="ECO:0000313" key="6">
    <source>
        <dbReference type="EMBL" id="MFC7371403.1"/>
    </source>
</evidence>
<comment type="subcellular location">
    <subcellularLocation>
        <location evidence="1">Cytoplasm</location>
    </subcellularLocation>
</comment>
<reference evidence="7" key="1">
    <citation type="journal article" date="2019" name="Int. J. Syst. Evol. Microbiol.">
        <title>The Global Catalogue of Microorganisms (GCM) 10K type strain sequencing project: providing services to taxonomists for standard genome sequencing and annotation.</title>
        <authorList>
            <consortium name="The Broad Institute Genomics Platform"/>
            <consortium name="The Broad Institute Genome Sequencing Center for Infectious Disease"/>
            <person name="Wu L."/>
            <person name="Ma J."/>
        </authorList>
    </citation>
    <scope>NUCLEOTIDE SEQUENCE [LARGE SCALE GENOMIC DNA]</scope>
    <source>
        <strain evidence="7">NBRC 106396</strain>
    </source>
</reference>
<organism evidence="6 7">
    <name type="scientific">Fictibacillus iocasae</name>
    <dbReference type="NCBI Taxonomy" id="2715437"/>
    <lineage>
        <taxon>Bacteria</taxon>
        <taxon>Bacillati</taxon>
        <taxon>Bacillota</taxon>
        <taxon>Bacilli</taxon>
        <taxon>Bacillales</taxon>
        <taxon>Fictibacillaceae</taxon>
        <taxon>Fictibacillus</taxon>
    </lineage>
</organism>
<proteinExistence type="predicted"/>
<evidence type="ECO:0000256" key="1">
    <source>
        <dbReference type="ARBA" id="ARBA00004496"/>
    </source>
</evidence>
<name>A0ABW2NQJ4_9BACL</name>
<evidence type="ECO:0000256" key="3">
    <source>
        <dbReference type="ARBA" id="ARBA00022618"/>
    </source>
</evidence>
<keyword evidence="2" id="KW-0963">Cytoplasm</keyword>
<accession>A0ABW2NQJ4</accession>
<comment type="caution">
    <text evidence="6">The sequence shown here is derived from an EMBL/GenBank/DDBJ whole genome shotgun (WGS) entry which is preliminary data.</text>
</comment>
<evidence type="ECO:0000256" key="4">
    <source>
        <dbReference type="ARBA" id="ARBA00023054"/>
    </source>
</evidence>
<dbReference type="InterPro" id="IPR007793">
    <property type="entry name" value="DivIVA_fam"/>
</dbReference>
<gene>
    <name evidence="6" type="ORF">ACFQPF_06925</name>
</gene>
<sequence length="155" mass="18334">MLSDELKRLLLQFPEVIGEYEQHLQKGYSPTDIVIRSIAVYDEEDLDTAEVILENEQGHRVLIIASQGYFRSVSVKELDPRKSGIHHNLLLSDVLVYHKTFNKSLFRGYNMNEVDEFLDVIMKDYTYIEHVLVKENELLKKEIQQLRGRQIWQRK</sequence>
<dbReference type="Pfam" id="PF05103">
    <property type="entry name" value="DivIVA"/>
    <property type="match status" value="1"/>
</dbReference>
<dbReference type="Gene3D" id="6.10.250.660">
    <property type="match status" value="1"/>
</dbReference>
<dbReference type="Proteomes" id="UP001596549">
    <property type="component" value="Unassembled WGS sequence"/>
</dbReference>
<dbReference type="EMBL" id="JBHTCP010000013">
    <property type="protein sequence ID" value="MFC7371403.1"/>
    <property type="molecule type" value="Genomic_DNA"/>
</dbReference>
<dbReference type="NCBIfam" id="TIGR03544">
    <property type="entry name" value="DivI1A_domain"/>
    <property type="match status" value="1"/>
</dbReference>
<evidence type="ECO:0000256" key="5">
    <source>
        <dbReference type="ARBA" id="ARBA00023306"/>
    </source>
</evidence>
<keyword evidence="5" id="KW-0131">Cell cycle</keyword>
<protein>
    <submittedName>
        <fullName evidence="6">DivIVA domain-containing protein</fullName>
    </submittedName>
</protein>
<keyword evidence="4" id="KW-0175">Coiled coil</keyword>
<dbReference type="InterPro" id="IPR019933">
    <property type="entry name" value="DivIVA_domain"/>
</dbReference>